<accession>A0A0D2AAK4</accession>
<name>A0A0D2AAK4_9PEZI</name>
<dbReference type="GeneID" id="27313081"/>
<evidence type="ECO:0000313" key="2">
    <source>
        <dbReference type="Proteomes" id="UP000053259"/>
    </source>
</evidence>
<proteinExistence type="predicted"/>
<organism evidence="1 2">
    <name type="scientific">Verruconis gallopava</name>
    <dbReference type="NCBI Taxonomy" id="253628"/>
    <lineage>
        <taxon>Eukaryota</taxon>
        <taxon>Fungi</taxon>
        <taxon>Dikarya</taxon>
        <taxon>Ascomycota</taxon>
        <taxon>Pezizomycotina</taxon>
        <taxon>Dothideomycetes</taxon>
        <taxon>Pleosporomycetidae</taxon>
        <taxon>Venturiales</taxon>
        <taxon>Sympoventuriaceae</taxon>
        <taxon>Verruconis</taxon>
    </lineage>
</organism>
<reference evidence="1 2" key="1">
    <citation type="submission" date="2015-01" db="EMBL/GenBank/DDBJ databases">
        <title>The Genome Sequence of Ochroconis gallopava CBS43764.</title>
        <authorList>
            <consortium name="The Broad Institute Genomics Platform"/>
            <person name="Cuomo C."/>
            <person name="de Hoog S."/>
            <person name="Gorbushina A."/>
            <person name="Stielow B."/>
            <person name="Teixiera M."/>
            <person name="Abouelleil A."/>
            <person name="Chapman S.B."/>
            <person name="Priest M."/>
            <person name="Young S.K."/>
            <person name="Wortman J."/>
            <person name="Nusbaum C."/>
            <person name="Birren B."/>
        </authorList>
    </citation>
    <scope>NUCLEOTIDE SEQUENCE [LARGE SCALE GENOMIC DNA]</scope>
    <source>
        <strain evidence="1 2">CBS 43764</strain>
    </source>
</reference>
<sequence length="615" mass="69367">MIPLRYELLRARPYHRHEVEDASYFPALLERKLQLGASQFQTRPVPVIRLESPSPGSTMPRTLEQATDDLVKYIDTHEEQISDVIADLRQCDTSTCTVASIVKYTFKVSNNFIFMKKLDGRVKFIGFFTPNDEQVIGPNDSGKTIVELGCRQRAGILLNCDAFEKLLQVMDACKALDIIISSVLHQLIHAYFIVTCGVQSEEKKANALLTHEEHFGIILYKIKARSSSKDGPLPLDFGNIMPDVEKYFGGTDRAFDGCRPTIRSSLWVDSRKLSTECARKVKQLKEEECMDWYKNKCIKTLDPDIYVYSLNSNTFEAKPLSKCGPKSEWIELSHKKMAYKVPRKAFENYPSFKKKFEDSIRKLEVSSDVKKETVEEFLRWLCEENEDYFKPSLHVCIAVYKLALSLHFEELKDFMLDQIYRSPPVHPTPDSILEVIRAVYGMPTPPDRNLRTWVEGFVKSMGSVAVKTATTDPRLSRLRSTSGAFRQDLDKVAREVGPNSIANADAVYTAGMSGNVTTTSSGTISSYTVSPPPTIVQSPPVQVTTTATQLPSPYGASLIYHQLPCPTTVSPVYPTGWSPPTTRRGWREPVFVKTAPVAEPVSHPRWHSRWNASLG</sequence>
<evidence type="ECO:0008006" key="3">
    <source>
        <dbReference type="Google" id="ProtNLM"/>
    </source>
</evidence>
<dbReference type="InParanoid" id="A0A0D2AAK4"/>
<dbReference type="HOGENOM" id="CLU_444241_0_0_1"/>
<dbReference type="Proteomes" id="UP000053259">
    <property type="component" value="Unassembled WGS sequence"/>
</dbReference>
<gene>
    <name evidence="1" type="ORF">PV09_05108</name>
</gene>
<dbReference type="STRING" id="253628.A0A0D2AAK4"/>
<dbReference type="EMBL" id="KN847543">
    <property type="protein sequence ID" value="KIW03808.1"/>
    <property type="molecule type" value="Genomic_DNA"/>
</dbReference>
<dbReference type="VEuPathDB" id="FungiDB:PV09_05108"/>
<protein>
    <recommendedName>
        <fullName evidence="3">SprT-like domain-containing protein</fullName>
    </recommendedName>
</protein>
<keyword evidence="2" id="KW-1185">Reference proteome</keyword>
<evidence type="ECO:0000313" key="1">
    <source>
        <dbReference type="EMBL" id="KIW03808.1"/>
    </source>
</evidence>
<dbReference type="AlphaFoldDB" id="A0A0D2AAK4"/>
<dbReference type="OrthoDB" id="5236983at2759"/>
<dbReference type="RefSeq" id="XP_016213677.1">
    <property type="nucleotide sequence ID" value="XM_016358576.1"/>
</dbReference>